<feature type="domain" description="AAA+ ATPase" evidence="11">
    <location>
        <begin position="52"/>
        <end position="185"/>
    </location>
</feature>
<feature type="binding site" evidence="9">
    <location>
        <position position="67"/>
    </location>
    <ligand>
        <name>Mg(2+)</name>
        <dbReference type="ChEBI" id="CHEBI:18420"/>
    </ligand>
</feature>
<dbReference type="RefSeq" id="WP_002651794.1">
    <property type="nucleotide sequence ID" value="NZ_CH672376.1"/>
</dbReference>
<dbReference type="PANTHER" id="PTHR42848:SF1">
    <property type="entry name" value="HOLLIDAY JUNCTION BRANCH MIGRATION COMPLEX SUBUNIT RUVB"/>
    <property type="match status" value="1"/>
</dbReference>
<evidence type="ECO:0000313" key="13">
    <source>
        <dbReference type="Proteomes" id="UP000004358"/>
    </source>
</evidence>
<feature type="binding site" evidence="9">
    <location>
        <position position="67"/>
    </location>
    <ligand>
        <name>ATP</name>
        <dbReference type="ChEBI" id="CHEBI:30616"/>
    </ligand>
</feature>
<comment type="subunit">
    <text evidence="9">Homohexamer. Forms an RuvA(8)-RuvB(12)-Holliday junction (HJ) complex. HJ DNA is sandwiched between 2 RuvA tetramers; dsDNA enters through RuvA and exits via RuvB. An RuvB hexamer assembles on each DNA strand where it exits the tetramer. Each RuvB hexamer is contacted by two RuvA subunits (via domain III) on 2 adjacent RuvB subunits; this complex drives branch migration. In the full resolvosome a probable DNA-RuvA(4)-RuvB(12)-RuvC(2) complex forms which resolves the HJ.</text>
</comment>
<feature type="binding site" evidence="9">
    <location>
        <begin position="129"/>
        <end position="131"/>
    </location>
    <ligand>
        <name>ATP</name>
        <dbReference type="ChEBI" id="CHEBI:30616"/>
    </ligand>
</feature>
<feature type="binding site" evidence="9">
    <location>
        <position position="219"/>
    </location>
    <ligand>
        <name>ATP</name>
        <dbReference type="ChEBI" id="CHEBI:30616"/>
    </ligand>
</feature>
<dbReference type="InterPro" id="IPR041445">
    <property type="entry name" value="AAA_lid_4"/>
</dbReference>
<dbReference type="InterPro" id="IPR008823">
    <property type="entry name" value="RuvB_wg_C"/>
</dbReference>
<dbReference type="HOGENOM" id="CLU_055599_1_0_0"/>
<dbReference type="NCBIfam" id="TIGR00635">
    <property type="entry name" value="ruvB"/>
    <property type="match status" value="1"/>
</dbReference>
<dbReference type="Pfam" id="PF05496">
    <property type="entry name" value="RuvB_N"/>
    <property type="match status" value="1"/>
</dbReference>
<dbReference type="InterPro" id="IPR036390">
    <property type="entry name" value="WH_DNA-bd_sf"/>
</dbReference>
<feature type="region of interest" description="Disordered" evidence="10">
    <location>
        <begin position="1"/>
        <end position="24"/>
    </location>
</feature>
<feature type="binding site" evidence="9">
    <location>
        <position position="172"/>
    </location>
    <ligand>
        <name>ATP</name>
        <dbReference type="ChEBI" id="CHEBI:30616"/>
    </ligand>
</feature>
<comment type="caution">
    <text evidence="9">Lacks conserved residue(s) required for the propagation of feature annotation.</text>
</comment>
<evidence type="ECO:0000256" key="10">
    <source>
        <dbReference type="SAM" id="MobiDB-lite"/>
    </source>
</evidence>
<evidence type="ECO:0000256" key="9">
    <source>
        <dbReference type="HAMAP-Rule" id="MF_00016"/>
    </source>
</evidence>
<dbReference type="Gene3D" id="1.10.10.10">
    <property type="entry name" value="Winged helix-like DNA-binding domain superfamily/Winged helix DNA-binding domain"/>
    <property type="match status" value="1"/>
</dbReference>
<dbReference type="GO" id="GO:0048476">
    <property type="term" value="C:Holliday junction resolvase complex"/>
    <property type="evidence" value="ECO:0007669"/>
    <property type="project" value="UniProtKB-UniRule"/>
</dbReference>
<evidence type="ECO:0000259" key="11">
    <source>
        <dbReference type="SMART" id="SM00382"/>
    </source>
</evidence>
<feature type="binding site" evidence="9">
    <location>
        <position position="182"/>
    </location>
    <ligand>
        <name>ATP</name>
        <dbReference type="ChEBI" id="CHEBI:30616"/>
    </ligand>
</feature>
<dbReference type="AlphaFoldDB" id="A3ZTF2"/>
<proteinExistence type="inferred from homology"/>
<dbReference type="GO" id="GO:0009378">
    <property type="term" value="F:four-way junction helicase activity"/>
    <property type="evidence" value="ECO:0007669"/>
    <property type="project" value="InterPro"/>
</dbReference>
<dbReference type="Pfam" id="PF17864">
    <property type="entry name" value="AAA_lid_4"/>
    <property type="match status" value="1"/>
</dbReference>
<dbReference type="GO" id="GO:0000400">
    <property type="term" value="F:four-way junction DNA binding"/>
    <property type="evidence" value="ECO:0007669"/>
    <property type="project" value="UniProtKB-UniRule"/>
</dbReference>
<comment type="caution">
    <text evidence="12">The sequence shown here is derived from an EMBL/GenBank/DDBJ whole genome shotgun (WGS) entry which is preliminary data.</text>
</comment>
<feature type="binding site" evidence="9">
    <location>
        <position position="22"/>
    </location>
    <ligand>
        <name>ATP</name>
        <dbReference type="ChEBI" id="CHEBI:30616"/>
    </ligand>
</feature>
<evidence type="ECO:0000313" key="12">
    <source>
        <dbReference type="EMBL" id="EAQ80211.1"/>
    </source>
</evidence>
<dbReference type="SUPFAM" id="SSF46785">
    <property type="entry name" value="Winged helix' DNA-binding domain"/>
    <property type="match status" value="1"/>
</dbReference>
<dbReference type="InterPro" id="IPR008824">
    <property type="entry name" value="RuvB-like_N"/>
</dbReference>
<comment type="subcellular location">
    <subcellularLocation>
        <location evidence="9">Cytoplasm</location>
    </subcellularLocation>
</comment>
<dbReference type="GO" id="GO:0006310">
    <property type="term" value="P:DNA recombination"/>
    <property type="evidence" value="ECO:0007669"/>
    <property type="project" value="UniProtKB-UniRule"/>
</dbReference>
<gene>
    <name evidence="9" type="primary">ruvB</name>
    <name evidence="12" type="ORF">DSM3645_19483</name>
</gene>
<dbReference type="Gene3D" id="3.40.50.300">
    <property type="entry name" value="P-loop containing nucleotide triphosphate hydrolases"/>
    <property type="match status" value="1"/>
</dbReference>
<protein>
    <recommendedName>
        <fullName evidence="9">Holliday junction branch migration complex subunit RuvB</fullName>
        <ecNumber evidence="9">3.6.4.-</ecNumber>
    </recommendedName>
</protein>
<dbReference type="Pfam" id="PF05491">
    <property type="entry name" value="WHD_RuvB"/>
    <property type="match status" value="1"/>
</dbReference>
<feature type="region of interest" description="Head domain (RuvB-H)" evidence="9">
    <location>
        <begin position="256"/>
        <end position="336"/>
    </location>
</feature>
<keyword evidence="6 9" id="KW-0238">DNA-binding</keyword>
<evidence type="ECO:0000256" key="1">
    <source>
        <dbReference type="ARBA" id="ARBA00022490"/>
    </source>
</evidence>
<dbReference type="NCBIfam" id="NF000868">
    <property type="entry name" value="PRK00080.1"/>
    <property type="match status" value="1"/>
</dbReference>
<comment type="catalytic activity">
    <reaction evidence="9">
        <text>ATP + H2O = ADP + phosphate + H(+)</text>
        <dbReference type="Rhea" id="RHEA:13065"/>
        <dbReference type="ChEBI" id="CHEBI:15377"/>
        <dbReference type="ChEBI" id="CHEBI:15378"/>
        <dbReference type="ChEBI" id="CHEBI:30616"/>
        <dbReference type="ChEBI" id="CHEBI:43474"/>
        <dbReference type="ChEBI" id="CHEBI:456216"/>
    </reaction>
</comment>
<dbReference type="eggNOG" id="COG2255">
    <property type="taxonomic scope" value="Bacteria"/>
</dbReference>
<dbReference type="GO" id="GO:0006281">
    <property type="term" value="P:DNA repair"/>
    <property type="evidence" value="ECO:0007669"/>
    <property type="project" value="UniProtKB-UniRule"/>
</dbReference>
<keyword evidence="4 9" id="KW-0378">Hydrolase</keyword>
<dbReference type="Proteomes" id="UP000004358">
    <property type="component" value="Unassembled WGS sequence"/>
</dbReference>
<dbReference type="Gene3D" id="1.10.8.60">
    <property type="match status" value="1"/>
</dbReference>
<dbReference type="OrthoDB" id="9804478at2"/>
<evidence type="ECO:0000256" key="4">
    <source>
        <dbReference type="ARBA" id="ARBA00022801"/>
    </source>
</evidence>
<feature type="binding site" evidence="9">
    <location>
        <position position="316"/>
    </location>
    <ligand>
        <name>DNA</name>
        <dbReference type="ChEBI" id="CHEBI:16991"/>
    </ligand>
</feature>
<evidence type="ECO:0000256" key="3">
    <source>
        <dbReference type="ARBA" id="ARBA00022763"/>
    </source>
</evidence>
<keyword evidence="1 9" id="KW-0963">Cytoplasm</keyword>
<comment type="function">
    <text evidence="9">The RuvA-RuvB-RuvC complex processes Holliday junction (HJ) DNA during genetic recombination and DNA repair, while the RuvA-RuvB complex plays an important role in the rescue of blocked DNA replication forks via replication fork reversal (RFR). RuvA specifically binds to HJ cruciform DNA, conferring on it an open structure. The RuvB hexamer acts as an ATP-dependent pump, pulling dsDNA into and through the RuvAB complex. RuvB forms 2 homohexamers on either side of HJ DNA bound by 1 or 2 RuvA tetramers; 4 subunits per hexamer contact DNA at a time. Coordinated motions by a converter formed by DNA-disengaged RuvB subunits stimulates ATP hydrolysis and nucleotide exchange. Immobilization of the converter enables RuvB to convert the ATP-contained energy into a lever motion, pulling 2 nucleotides of DNA out of the RuvA tetramer per ATP hydrolyzed, thus driving DNA branch migration. The RuvB motors rotate together with the DNA substrate, which together with the progressing nucleotide cycle form the mechanistic basis for DNA recombination by continuous HJ branch migration. Branch migration allows RuvC to scan DNA until it finds its consensus sequence, where it cleaves and resolves cruciform DNA.</text>
</comment>
<feature type="region of interest" description="Small ATPAse domain (RuvB-S)" evidence="9">
    <location>
        <begin position="183"/>
        <end position="253"/>
    </location>
</feature>
<evidence type="ECO:0000256" key="2">
    <source>
        <dbReference type="ARBA" id="ARBA00022741"/>
    </source>
</evidence>
<dbReference type="HAMAP" id="MF_00016">
    <property type="entry name" value="DNA_HJ_migration_RuvB"/>
    <property type="match status" value="1"/>
</dbReference>
<comment type="similarity">
    <text evidence="9">Belongs to the RuvB family.</text>
</comment>
<reference evidence="12 13" key="1">
    <citation type="submission" date="2006-02" db="EMBL/GenBank/DDBJ databases">
        <authorList>
            <person name="Amann R."/>
            <person name="Ferriera S."/>
            <person name="Johnson J."/>
            <person name="Kravitz S."/>
            <person name="Halpern A."/>
            <person name="Remington K."/>
            <person name="Beeson K."/>
            <person name="Tran B."/>
            <person name="Rogers Y.-H."/>
            <person name="Friedman R."/>
            <person name="Venter J.C."/>
        </authorList>
    </citation>
    <scope>NUCLEOTIDE SEQUENCE [LARGE SCALE GENOMIC DNA]</scope>
    <source>
        <strain evidence="12 13">DSM 3645</strain>
    </source>
</reference>
<dbReference type="SMART" id="SM00382">
    <property type="entry name" value="AAA"/>
    <property type="match status" value="1"/>
</dbReference>
<dbReference type="InterPro" id="IPR004605">
    <property type="entry name" value="DNA_helicase_Holl-junc_RuvB"/>
</dbReference>
<dbReference type="CDD" id="cd00009">
    <property type="entry name" value="AAA"/>
    <property type="match status" value="1"/>
</dbReference>
<dbReference type="GO" id="GO:0016887">
    <property type="term" value="F:ATP hydrolysis activity"/>
    <property type="evidence" value="ECO:0007669"/>
    <property type="project" value="RHEA"/>
</dbReference>
<evidence type="ECO:0000256" key="6">
    <source>
        <dbReference type="ARBA" id="ARBA00023125"/>
    </source>
</evidence>
<dbReference type="STRING" id="314230.DSM3645_19483"/>
<feature type="binding site" evidence="9">
    <location>
        <position position="63"/>
    </location>
    <ligand>
        <name>ATP</name>
        <dbReference type="ChEBI" id="CHEBI:30616"/>
    </ligand>
</feature>
<feature type="binding site" evidence="9">
    <location>
        <position position="66"/>
    </location>
    <ligand>
        <name>ATP</name>
        <dbReference type="ChEBI" id="CHEBI:30616"/>
    </ligand>
</feature>
<dbReference type="InterPro" id="IPR003593">
    <property type="entry name" value="AAA+_ATPase"/>
</dbReference>
<accession>A3ZTF2</accession>
<dbReference type="InterPro" id="IPR027417">
    <property type="entry name" value="P-loop_NTPase"/>
</dbReference>
<dbReference type="PANTHER" id="PTHR42848">
    <property type="match status" value="1"/>
</dbReference>
<dbReference type="GO" id="GO:0005524">
    <property type="term" value="F:ATP binding"/>
    <property type="evidence" value="ECO:0007669"/>
    <property type="project" value="UniProtKB-UniRule"/>
</dbReference>
<feature type="binding site" evidence="9">
    <location>
        <position position="21"/>
    </location>
    <ligand>
        <name>ATP</name>
        <dbReference type="ChEBI" id="CHEBI:30616"/>
    </ligand>
</feature>
<keyword evidence="8 9" id="KW-0234">DNA repair</keyword>
<organism evidence="12 13">
    <name type="scientific">Blastopirellula marina DSM 3645</name>
    <dbReference type="NCBI Taxonomy" id="314230"/>
    <lineage>
        <taxon>Bacteria</taxon>
        <taxon>Pseudomonadati</taxon>
        <taxon>Planctomycetota</taxon>
        <taxon>Planctomycetia</taxon>
        <taxon>Pirellulales</taxon>
        <taxon>Pirellulaceae</taxon>
        <taxon>Blastopirellula</taxon>
    </lineage>
</organism>
<dbReference type="GO" id="GO:0005737">
    <property type="term" value="C:cytoplasm"/>
    <property type="evidence" value="ECO:0007669"/>
    <property type="project" value="UniProtKB-SubCell"/>
</dbReference>
<feature type="binding site" evidence="9">
    <location>
        <position position="311"/>
    </location>
    <ligand>
        <name>DNA</name>
        <dbReference type="ChEBI" id="CHEBI:16991"/>
    </ligand>
</feature>
<keyword evidence="2 9" id="KW-0547">Nucleotide-binding</keyword>
<dbReference type="SUPFAM" id="SSF52540">
    <property type="entry name" value="P-loop containing nucleoside triphosphate hydrolases"/>
    <property type="match status" value="1"/>
</dbReference>
<feature type="binding site" evidence="9">
    <location>
        <position position="68"/>
    </location>
    <ligand>
        <name>ATP</name>
        <dbReference type="ChEBI" id="CHEBI:30616"/>
    </ligand>
</feature>
<name>A3ZTF2_9BACT</name>
<keyword evidence="3 9" id="KW-0227">DNA damage</keyword>
<comment type="domain">
    <text evidence="9">Has 3 domains, the large (RuvB-L) and small ATPase (RuvB-S) domains and the C-terminal head (RuvB-H) domain. The head domain binds DNA, while the ATPase domains jointly bind ATP, ADP or are empty depending on the state of the subunit in the translocation cycle. During a single DNA translocation step the structure of each domain remains the same, but their relative positions change.</text>
</comment>
<evidence type="ECO:0000256" key="7">
    <source>
        <dbReference type="ARBA" id="ARBA00023172"/>
    </source>
</evidence>
<dbReference type="EC" id="3.6.4.-" evidence="9"/>
<dbReference type="EMBL" id="AANZ01000010">
    <property type="protein sequence ID" value="EAQ80211.1"/>
    <property type="molecule type" value="Genomic_DNA"/>
</dbReference>
<keyword evidence="5 9" id="KW-0067">ATP-binding</keyword>
<dbReference type="InterPro" id="IPR036388">
    <property type="entry name" value="WH-like_DNA-bd_sf"/>
</dbReference>
<evidence type="ECO:0000256" key="5">
    <source>
        <dbReference type="ARBA" id="ARBA00022840"/>
    </source>
</evidence>
<keyword evidence="7 9" id="KW-0233">DNA recombination</keyword>
<keyword evidence="12" id="KW-0347">Helicase</keyword>
<sequence length="336" mass="37403">MAREALLQQGDGHGPEDERSLRPQSMADMVGQREVAKRLQIVVDAAMKRDEPLGHILFDGPPGLGKTTFATCIPKDLGVNFQLTSGPAIQAPKDLVPYLTNADERSILFIDEIHRIPKAVEEYLYTAMEDFRIDIVLGEGTNARTINLQIKPFTLIGATTRSGMLSAPLRDRFVLREHLDFYSDDELAEIVRRNSKKLGVTIDDDAALEISKRSRSTPRVANNRLRWVRDFATSRSDGHVTLELARAAMEMQAIDDLGLDKQDRNYLSTLVRVFAGGPAGIEAIAHTMNAATDTLADEVEPFLLRTELVVRTPRGRVVTPKAMGHLKAYGKERKLF</sequence>
<evidence type="ECO:0000256" key="8">
    <source>
        <dbReference type="ARBA" id="ARBA00023204"/>
    </source>
</evidence>